<feature type="transmembrane region" description="Helical" evidence="6">
    <location>
        <begin position="316"/>
        <end position="340"/>
    </location>
</feature>
<dbReference type="Proteomes" id="UP000070533">
    <property type="component" value="Unassembled WGS sequence"/>
</dbReference>
<feature type="transmembrane region" description="Helical" evidence="6">
    <location>
        <begin position="271"/>
        <end position="290"/>
    </location>
</feature>
<dbReference type="EMBL" id="LRQG01000056">
    <property type="protein sequence ID" value="KXA40890.1"/>
    <property type="molecule type" value="Genomic_DNA"/>
</dbReference>
<evidence type="ECO:0000256" key="3">
    <source>
        <dbReference type="ARBA" id="ARBA00022692"/>
    </source>
</evidence>
<feature type="transmembrane region" description="Helical" evidence="6">
    <location>
        <begin position="232"/>
        <end position="251"/>
    </location>
</feature>
<feature type="transmembrane region" description="Helical" evidence="6">
    <location>
        <begin position="190"/>
        <end position="211"/>
    </location>
</feature>
<feature type="transmembrane region" description="Helical" evidence="6">
    <location>
        <begin position="132"/>
        <end position="150"/>
    </location>
</feature>
<dbReference type="GO" id="GO:0005886">
    <property type="term" value="C:plasma membrane"/>
    <property type="evidence" value="ECO:0007669"/>
    <property type="project" value="UniProtKB-SubCell"/>
</dbReference>
<evidence type="ECO:0000313" key="8">
    <source>
        <dbReference type="Proteomes" id="UP000070533"/>
    </source>
</evidence>
<organism evidence="7 8">
    <name type="scientific">Prevotella corporis</name>
    <dbReference type="NCBI Taxonomy" id="28128"/>
    <lineage>
        <taxon>Bacteria</taxon>
        <taxon>Pseudomonadati</taxon>
        <taxon>Bacteroidota</taxon>
        <taxon>Bacteroidia</taxon>
        <taxon>Bacteroidales</taxon>
        <taxon>Prevotellaceae</taxon>
        <taxon>Prevotella</taxon>
    </lineage>
</organism>
<dbReference type="AlphaFoldDB" id="A0A133QDG6"/>
<feature type="transmembrane region" description="Helical" evidence="6">
    <location>
        <begin position="12"/>
        <end position="34"/>
    </location>
</feature>
<dbReference type="PATRIC" id="fig|28128.5.peg.936"/>
<reference evidence="8" key="1">
    <citation type="submission" date="2016-01" db="EMBL/GenBank/DDBJ databases">
        <authorList>
            <person name="Mitreva M."/>
            <person name="Pepin K.H."/>
            <person name="Mihindukulasuriya K.A."/>
            <person name="Fulton R."/>
            <person name="Fronick C."/>
            <person name="O'Laughlin M."/>
            <person name="Miner T."/>
            <person name="Herter B."/>
            <person name="Rosa B.A."/>
            <person name="Cordes M."/>
            <person name="Tomlinson C."/>
            <person name="Wollam A."/>
            <person name="Palsikar V.B."/>
            <person name="Mardis E.R."/>
            <person name="Wilson R.K."/>
        </authorList>
    </citation>
    <scope>NUCLEOTIDE SEQUENCE [LARGE SCALE GENOMIC DNA]</scope>
    <source>
        <strain evidence="8">MJR7716</strain>
    </source>
</reference>
<evidence type="ECO:0000256" key="2">
    <source>
        <dbReference type="ARBA" id="ARBA00022475"/>
    </source>
</evidence>
<feature type="transmembrane region" description="Helical" evidence="6">
    <location>
        <begin position="380"/>
        <end position="400"/>
    </location>
</feature>
<evidence type="ECO:0000256" key="4">
    <source>
        <dbReference type="ARBA" id="ARBA00022989"/>
    </source>
</evidence>
<sequence length="511" mass="58220">MSSSVQENNKRVAKNTVLLYIRMGFILIINLYTSRVILKYLGVQDFGIYNVVGGITAMMGVLNSAMTVATQRYLSFEIGRGDFERLNRTFCISLSIYIILCIVFLIICETIGLWFLNTQLIIPPDRISAANWVYQFSIFAVINSLLTDPYNASIVSHERMDVFAYVSILENALKLLIVFCLPLIPLDRLVIYGALYLLVSLIITMIYRIYCIRNFKECHFRIYRDTKLFKEILSYSGWNLFGSVAGIAQGQGLNILLNMFFTPVVNAANGIAAQVNGAVGMFFSNFYIAVRPQITKYYAQDELQSMFKLVFRSSKYSYYLIWIVALPIIIEAPYIINLWLGQLPKYVADFTRFTIFISAITAMSSPIMTMAHATGRIRTYQLVVGLCQILILPISYIYLANDFPPIIVFEVSLCMTLVAFFLRLYIVKILIPTFSIKEYMREVFVAVILVSMLSVILPYYMHYRLSVSLINTIFVCGAAVFSSIISIWLLGMTSNEKQFLINLVKDKIKAS</sequence>
<feature type="transmembrane region" description="Helical" evidence="6">
    <location>
        <begin position="406"/>
        <end position="431"/>
    </location>
</feature>
<feature type="transmembrane region" description="Helical" evidence="6">
    <location>
        <begin position="443"/>
        <end position="461"/>
    </location>
</feature>
<feature type="transmembrane region" description="Helical" evidence="6">
    <location>
        <begin position="90"/>
        <end position="116"/>
    </location>
</feature>
<keyword evidence="3 6" id="KW-0812">Transmembrane</keyword>
<keyword evidence="4 6" id="KW-1133">Transmembrane helix</keyword>
<dbReference type="InterPro" id="IPR050833">
    <property type="entry name" value="Poly_Biosynth_Transport"/>
</dbReference>
<gene>
    <name evidence="7" type="ORF">HMPREF3226_00935</name>
</gene>
<feature type="transmembrane region" description="Helical" evidence="6">
    <location>
        <begin position="467"/>
        <end position="490"/>
    </location>
</feature>
<dbReference type="OrthoDB" id="5365632at2"/>
<dbReference type="RefSeq" id="WP_060940435.1">
    <property type="nucleotide sequence ID" value="NZ_KQ957214.1"/>
</dbReference>
<dbReference type="STRING" id="28128.HMPREF3226_00935"/>
<evidence type="ECO:0000256" key="5">
    <source>
        <dbReference type="ARBA" id="ARBA00023136"/>
    </source>
</evidence>
<comment type="subcellular location">
    <subcellularLocation>
        <location evidence="1">Cell membrane</location>
        <topology evidence="1">Multi-pass membrane protein</topology>
    </subcellularLocation>
</comment>
<keyword evidence="2" id="KW-1003">Cell membrane</keyword>
<dbReference type="PANTHER" id="PTHR30250:SF26">
    <property type="entry name" value="PSMA PROTEIN"/>
    <property type="match status" value="1"/>
</dbReference>
<proteinExistence type="predicted"/>
<comment type="caution">
    <text evidence="7">The sequence shown here is derived from an EMBL/GenBank/DDBJ whole genome shotgun (WGS) entry which is preliminary data.</text>
</comment>
<dbReference type="PANTHER" id="PTHR30250">
    <property type="entry name" value="PST FAMILY PREDICTED COLANIC ACID TRANSPORTER"/>
    <property type="match status" value="1"/>
</dbReference>
<feature type="transmembrane region" description="Helical" evidence="6">
    <location>
        <begin position="46"/>
        <end position="69"/>
    </location>
</feature>
<feature type="transmembrane region" description="Helical" evidence="6">
    <location>
        <begin position="162"/>
        <end position="184"/>
    </location>
</feature>
<keyword evidence="5 6" id="KW-0472">Membrane</keyword>
<evidence type="ECO:0000256" key="1">
    <source>
        <dbReference type="ARBA" id="ARBA00004651"/>
    </source>
</evidence>
<evidence type="ECO:0000256" key="6">
    <source>
        <dbReference type="SAM" id="Phobius"/>
    </source>
</evidence>
<keyword evidence="8" id="KW-1185">Reference proteome</keyword>
<feature type="transmembrane region" description="Helical" evidence="6">
    <location>
        <begin position="346"/>
        <end position="368"/>
    </location>
</feature>
<name>A0A133QDG6_9BACT</name>
<accession>A0A133QDG6</accession>
<evidence type="ECO:0000313" key="7">
    <source>
        <dbReference type="EMBL" id="KXA40890.1"/>
    </source>
</evidence>
<protein>
    <submittedName>
        <fullName evidence="7">Polysaccharide biosynthesis protein</fullName>
    </submittedName>
</protein>